<keyword evidence="2" id="KW-1185">Reference proteome</keyword>
<comment type="caution">
    <text evidence="1">The sequence shown here is derived from an EMBL/GenBank/DDBJ whole genome shotgun (WGS) entry which is preliminary data.</text>
</comment>
<gene>
    <name evidence="1" type="ORF">F3Y22_tig00113725pilonHSYRG01065</name>
</gene>
<organism evidence="1 2">
    <name type="scientific">Hibiscus syriacus</name>
    <name type="common">Rose of Sharon</name>
    <dbReference type="NCBI Taxonomy" id="106335"/>
    <lineage>
        <taxon>Eukaryota</taxon>
        <taxon>Viridiplantae</taxon>
        <taxon>Streptophyta</taxon>
        <taxon>Embryophyta</taxon>
        <taxon>Tracheophyta</taxon>
        <taxon>Spermatophyta</taxon>
        <taxon>Magnoliopsida</taxon>
        <taxon>eudicotyledons</taxon>
        <taxon>Gunneridae</taxon>
        <taxon>Pentapetalae</taxon>
        <taxon>rosids</taxon>
        <taxon>malvids</taxon>
        <taxon>Malvales</taxon>
        <taxon>Malvaceae</taxon>
        <taxon>Malvoideae</taxon>
        <taxon>Hibiscus</taxon>
    </lineage>
</organism>
<dbReference type="Proteomes" id="UP000436088">
    <property type="component" value="Unassembled WGS sequence"/>
</dbReference>
<evidence type="ECO:0000313" key="1">
    <source>
        <dbReference type="EMBL" id="KAE8661572.1"/>
    </source>
</evidence>
<protein>
    <recommendedName>
        <fullName evidence="3">Reverse transcriptase zinc-binding domain-containing protein</fullName>
    </recommendedName>
</protein>
<evidence type="ECO:0000313" key="2">
    <source>
        <dbReference type="Proteomes" id="UP000436088"/>
    </source>
</evidence>
<reference evidence="1" key="1">
    <citation type="submission" date="2019-09" db="EMBL/GenBank/DDBJ databases">
        <title>Draft genome information of white flower Hibiscus syriacus.</title>
        <authorList>
            <person name="Kim Y.-M."/>
        </authorList>
    </citation>
    <scope>NUCLEOTIDE SEQUENCE [LARGE SCALE GENOMIC DNA]</scope>
    <source>
        <strain evidence="1">YM2019G1</strain>
    </source>
</reference>
<sequence>MIIPLTFGMIPGQVVNLLRWISQKFTQWLSTNQEKLLTLGTVIDGKWSWNIELRRSLFEWENQIWVSFLETISSSSILSKNGLYHPKSFCELVTSAGSMEDKIWKFVWAKLATLKVEAFV</sequence>
<accession>A0A6A2WMP2</accession>
<name>A0A6A2WMP2_HIBSY</name>
<dbReference type="AlphaFoldDB" id="A0A6A2WMP2"/>
<evidence type="ECO:0008006" key="3">
    <source>
        <dbReference type="Google" id="ProtNLM"/>
    </source>
</evidence>
<dbReference type="EMBL" id="VEPZ02001720">
    <property type="protein sequence ID" value="KAE8661572.1"/>
    <property type="molecule type" value="Genomic_DNA"/>
</dbReference>
<proteinExistence type="predicted"/>